<feature type="domain" description="Deacetylase sirtuin-type" evidence="5">
    <location>
        <begin position="1"/>
        <end position="235"/>
    </location>
</feature>
<evidence type="ECO:0000313" key="7">
    <source>
        <dbReference type="Proteomes" id="UP000075391"/>
    </source>
</evidence>
<evidence type="ECO:0000259" key="5">
    <source>
        <dbReference type="PROSITE" id="PS50305"/>
    </source>
</evidence>
<dbReference type="EMBL" id="LUKF01000016">
    <property type="protein sequence ID" value="KYG61808.1"/>
    <property type="molecule type" value="Genomic_DNA"/>
</dbReference>
<comment type="cofactor">
    <cofactor evidence="3">
        <name>Zn(2+)</name>
        <dbReference type="ChEBI" id="CHEBI:29105"/>
    </cofactor>
    <text evidence="3">Binds 1 zinc ion per subunit.</text>
</comment>
<dbReference type="OrthoDB" id="5290598at2"/>
<feature type="binding site" evidence="3">
    <location>
        <position position="58"/>
    </location>
    <ligand>
        <name>substrate</name>
    </ligand>
</feature>
<dbReference type="PANTHER" id="PTHR11085:SF4">
    <property type="entry name" value="NAD-DEPENDENT PROTEIN DEACYLASE"/>
    <property type="match status" value="1"/>
</dbReference>
<feature type="binding site" evidence="3 4">
    <location>
        <position position="124"/>
    </location>
    <ligand>
        <name>Zn(2+)</name>
        <dbReference type="ChEBI" id="CHEBI:29105"/>
    </ligand>
</feature>
<comment type="catalytic activity">
    <reaction evidence="3">
        <text>N(6)-acetyl-L-lysyl-[protein] + NAD(+) + H2O = 2''-O-acetyl-ADP-D-ribose + nicotinamide + L-lysyl-[protein]</text>
        <dbReference type="Rhea" id="RHEA:43636"/>
        <dbReference type="Rhea" id="RHEA-COMP:9752"/>
        <dbReference type="Rhea" id="RHEA-COMP:10731"/>
        <dbReference type="ChEBI" id="CHEBI:15377"/>
        <dbReference type="ChEBI" id="CHEBI:17154"/>
        <dbReference type="ChEBI" id="CHEBI:29969"/>
        <dbReference type="ChEBI" id="CHEBI:57540"/>
        <dbReference type="ChEBI" id="CHEBI:61930"/>
        <dbReference type="ChEBI" id="CHEBI:83767"/>
        <dbReference type="EC" id="2.3.1.286"/>
    </reaction>
</comment>
<dbReference type="GO" id="GO:0017136">
    <property type="term" value="F:histone deacetylase activity, NAD-dependent"/>
    <property type="evidence" value="ECO:0007669"/>
    <property type="project" value="TreeGrafter"/>
</dbReference>
<feature type="binding site" evidence="3">
    <location>
        <position position="222"/>
    </location>
    <ligand>
        <name>NAD(+)</name>
        <dbReference type="ChEBI" id="CHEBI:57540"/>
    </ligand>
</feature>
<feature type="binding site" evidence="3">
    <location>
        <begin position="14"/>
        <end position="33"/>
    </location>
    <ligand>
        <name>NAD(+)</name>
        <dbReference type="ChEBI" id="CHEBI:57540"/>
    </ligand>
</feature>
<dbReference type="GO" id="GO:0036055">
    <property type="term" value="F:protein-succinyllysine desuccinylase activity"/>
    <property type="evidence" value="ECO:0007669"/>
    <property type="project" value="UniProtKB-UniRule"/>
</dbReference>
<feature type="binding site" evidence="3 4">
    <location>
        <position position="143"/>
    </location>
    <ligand>
        <name>Zn(2+)</name>
        <dbReference type="ChEBI" id="CHEBI:29105"/>
    </ligand>
</feature>
<feature type="binding site" evidence="3">
    <location>
        <begin position="95"/>
        <end position="98"/>
    </location>
    <ligand>
        <name>NAD(+)</name>
        <dbReference type="ChEBI" id="CHEBI:57540"/>
    </ligand>
</feature>
<dbReference type="PROSITE" id="PS50305">
    <property type="entry name" value="SIRTUIN"/>
    <property type="match status" value="1"/>
</dbReference>
<comment type="caution">
    <text evidence="6">The sequence shown here is derived from an EMBL/GenBank/DDBJ whole genome shotgun (WGS) entry which is preliminary data.</text>
</comment>
<feature type="binding site" evidence="3">
    <location>
        <begin position="180"/>
        <end position="182"/>
    </location>
    <ligand>
        <name>NAD(+)</name>
        <dbReference type="ChEBI" id="CHEBI:57540"/>
    </ligand>
</feature>
<sequence>MDLRLFKNIVILTGAGISAESGIRTFRDQDGLWEEHRIEDVATPEAFARDPKLVQRFYNLRRAQLKDPKIQPNPAHLALAELERQWEGNFLLVTQNVDNLHRRAGSPNLLHMHGRLDKVFCLHCDEHYEWNEDLAVDQSCEACGRKGGVRPDIVWFGEMPHHMEEIYAALDKADYFISIGTSGNVYPAAGFVRLAWKAKKIEINLKDTEISPAFDAHFVGPASTEVPRFIKELLE</sequence>
<dbReference type="AlphaFoldDB" id="A0A150WFD5"/>
<dbReference type="Pfam" id="PF02146">
    <property type="entry name" value="SIR2"/>
    <property type="match status" value="1"/>
</dbReference>
<feature type="binding site" evidence="3 4">
    <location>
        <position position="121"/>
    </location>
    <ligand>
        <name>Zn(2+)</name>
        <dbReference type="ChEBI" id="CHEBI:29105"/>
    </ligand>
</feature>
<feature type="binding site" evidence="3">
    <location>
        <begin position="204"/>
        <end position="206"/>
    </location>
    <ligand>
        <name>NAD(+)</name>
        <dbReference type="ChEBI" id="CHEBI:57540"/>
    </ligand>
</feature>
<keyword evidence="3 4" id="KW-0862">Zinc</keyword>
<dbReference type="RefSeq" id="WP_063243957.1">
    <property type="nucleotide sequence ID" value="NZ_LUKF01000016.1"/>
</dbReference>
<dbReference type="PANTHER" id="PTHR11085">
    <property type="entry name" value="NAD-DEPENDENT PROTEIN DEACYLASE SIRTUIN-5, MITOCHONDRIAL-RELATED"/>
    <property type="match status" value="1"/>
</dbReference>
<dbReference type="InterPro" id="IPR026590">
    <property type="entry name" value="Ssirtuin_cat_dom"/>
</dbReference>
<dbReference type="EC" id="2.3.1.286" evidence="3"/>
<proteinExistence type="inferred from homology"/>
<dbReference type="InterPro" id="IPR029035">
    <property type="entry name" value="DHS-like_NAD/FAD-binding_dom"/>
</dbReference>
<feature type="binding site" evidence="3">
    <location>
        <position position="61"/>
    </location>
    <ligand>
        <name>substrate</name>
    </ligand>
</feature>
<dbReference type="Proteomes" id="UP000075391">
    <property type="component" value="Unassembled WGS sequence"/>
</dbReference>
<dbReference type="GO" id="GO:0036054">
    <property type="term" value="F:protein-malonyllysine demalonylase activity"/>
    <property type="evidence" value="ECO:0007669"/>
    <property type="project" value="InterPro"/>
</dbReference>
<keyword evidence="3" id="KW-0963">Cytoplasm</keyword>
<protein>
    <recommendedName>
        <fullName evidence="3">NAD-dependent protein deacylase</fullName>
        <ecNumber evidence="3">2.3.1.286</ecNumber>
    </recommendedName>
    <alternativeName>
        <fullName evidence="3">Regulatory protein SIR2 homolog</fullName>
    </alternativeName>
</protein>
<feature type="active site" description="Proton acceptor" evidence="3 4">
    <location>
        <position position="113"/>
    </location>
</feature>
<gene>
    <name evidence="3" type="primary">cobB</name>
    <name evidence="6" type="ORF">AZI85_06185</name>
</gene>
<dbReference type="NCBIfam" id="NF001755">
    <property type="entry name" value="PRK00481.1-5"/>
    <property type="match status" value="1"/>
</dbReference>
<evidence type="ECO:0000256" key="3">
    <source>
        <dbReference type="HAMAP-Rule" id="MF_01121"/>
    </source>
</evidence>
<organism evidence="6 7">
    <name type="scientific">Bdellovibrio bacteriovorus</name>
    <dbReference type="NCBI Taxonomy" id="959"/>
    <lineage>
        <taxon>Bacteria</taxon>
        <taxon>Pseudomonadati</taxon>
        <taxon>Bdellovibrionota</taxon>
        <taxon>Bdellovibrionia</taxon>
        <taxon>Bdellovibrionales</taxon>
        <taxon>Pseudobdellovibrionaceae</taxon>
        <taxon>Bdellovibrio</taxon>
    </lineage>
</organism>
<dbReference type="CDD" id="cd01412">
    <property type="entry name" value="SIRT5_Af1_CobB"/>
    <property type="match status" value="1"/>
</dbReference>
<dbReference type="HAMAP" id="MF_01121">
    <property type="entry name" value="Sirtuin_ClassIII"/>
    <property type="match status" value="1"/>
</dbReference>
<reference evidence="6 7" key="1">
    <citation type="submission" date="2016-03" db="EMBL/GenBank/DDBJ databases">
        <authorList>
            <person name="Ploux O."/>
        </authorList>
    </citation>
    <scope>NUCLEOTIDE SEQUENCE [LARGE SCALE GENOMIC DNA]</scope>
    <source>
        <strain evidence="6 7">BER2</strain>
    </source>
</reference>
<keyword evidence="3 4" id="KW-0479">Metal-binding</keyword>
<feature type="binding site" evidence="3 4">
    <location>
        <position position="140"/>
    </location>
    <ligand>
        <name>Zn(2+)</name>
        <dbReference type="ChEBI" id="CHEBI:29105"/>
    </ligand>
</feature>
<dbReference type="GO" id="GO:0008270">
    <property type="term" value="F:zinc ion binding"/>
    <property type="evidence" value="ECO:0007669"/>
    <property type="project" value="UniProtKB-UniRule"/>
</dbReference>
<dbReference type="InterPro" id="IPR027546">
    <property type="entry name" value="Sirtuin_class_III"/>
</dbReference>
<comment type="domain">
    <text evidence="3">2 residues (Tyr-58 and Arg-61) present in a large hydrophobic pocket are probably involved in substrate specificity. They are important for desuccinylation activity, but dispensable for deacetylation activity.</text>
</comment>
<comment type="similarity">
    <text evidence="3">Belongs to the sirtuin family. Class III subfamily.</text>
</comment>
<accession>A0A150WFD5</accession>
<comment type="catalytic activity">
    <reaction evidence="3">
        <text>N(6)-succinyl-L-lysyl-[protein] + NAD(+) + H2O = 2''-O-succinyl-ADP-D-ribose + nicotinamide + L-lysyl-[protein]</text>
        <dbReference type="Rhea" id="RHEA:47668"/>
        <dbReference type="Rhea" id="RHEA-COMP:9752"/>
        <dbReference type="Rhea" id="RHEA-COMP:11877"/>
        <dbReference type="ChEBI" id="CHEBI:15377"/>
        <dbReference type="ChEBI" id="CHEBI:17154"/>
        <dbReference type="ChEBI" id="CHEBI:29969"/>
        <dbReference type="ChEBI" id="CHEBI:57540"/>
        <dbReference type="ChEBI" id="CHEBI:87830"/>
        <dbReference type="ChEBI" id="CHEBI:87832"/>
    </reaction>
</comment>
<dbReference type="GO" id="GO:0070403">
    <property type="term" value="F:NAD+ binding"/>
    <property type="evidence" value="ECO:0007669"/>
    <property type="project" value="UniProtKB-UniRule"/>
</dbReference>
<dbReference type="GO" id="GO:0005737">
    <property type="term" value="C:cytoplasm"/>
    <property type="evidence" value="ECO:0007669"/>
    <property type="project" value="UniProtKB-SubCell"/>
</dbReference>
<name>A0A150WFD5_BDEBC</name>
<evidence type="ECO:0000313" key="6">
    <source>
        <dbReference type="EMBL" id="KYG61808.1"/>
    </source>
</evidence>
<keyword evidence="2 3" id="KW-0520">NAD</keyword>
<dbReference type="SUPFAM" id="SSF52467">
    <property type="entry name" value="DHS-like NAD/FAD-binding domain"/>
    <property type="match status" value="1"/>
</dbReference>
<comment type="subcellular location">
    <subcellularLocation>
        <location evidence="3">Cytoplasm</location>
    </subcellularLocation>
</comment>
<comment type="function">
    <text evidence="3">NAD-dependent lysine deacetylase and desuccinylase that specifically removes acetyl and succinyl groups on target proteins. Modulates the activities of several proteins which are inactive in their acylated form.</text>
</comment>
<evidence type="ECO:0000256" key="2">
    <source>
        <dbReference type="ARBA" id="ARBA00023027"/>
    </source>
</evidence>
<dbReference type="Gene3D" id="3.40.50.1220">
    <property type="entry name" value="TPP-binding domain"/>
    <property type="match status" value="1"/>
</dbReference>
<dbReference type="InterPro" id="IPR026591">
    <property type="entry name" value="Sirtuin_cat_small_dom_sf"/>
</dbReference>
<evidence type="ECO:0000256" key="4">
    <source>
        <dbReference type="PROSITE-ProRule" id="PRU00236"/>
    </source>
</evidence>
<dbReference type="InterPro" id="IPR003000">
    <property type="entry name" value="Sirtuin"/>
</dbReference>
<evidence type="ECO:0000256" key="1">
    <source>
        <dbReference type="ARBA" id="ARBA00022679"/>
    </source>
</evidence>
<dbReference type="InterPro" id="IPR050134">
    <property type="entry name" value="NAD-dep_sirtuin_deacylases"/>
</dbReference>
<dbReference type="Gene3D" id="3.30.1600.10">
    <property type="entry name" value="SIR2/SIRT2 'Small Domain"/>
    <property type="match status" value="1"/>
</dbReference>
<keyword evidence="1" id="KW-0808">Transferase</keyword>